<evidence type="ECO:0000259" key="2">
    <source>
        <dbReference type="Pfam" id="PF12804"/>
    </source>
</evidence>
<evidence type="ECO:0000313" key="4">
    <source>
        <dbReference type="Proteomes" id="UP001500518"/>
    </source>
</evidence>
<reference evidence="4" key="1">
    <citation type="journal article" date="2019" name="Int. J. Syst. Evol. Microbiol.">
        <title>The Global Catalogue of Microorganisms (GCM) 10K type strain sequencing project: providing services to taxonomists for standard genome sequencing and annotation.</title>
        <authorList>
            <consortium name="The Broad Institute Genomics Platform"/>
            <consortium name="The Broad Institute Genome Sequencing Center for Infectious Disease"/>
            <person name="Wu L."/>
            <person name="Ma J."/>
        </authorList>
    </citation>
    <scope>NUCLEOTIDE SEQUENCE [LARGE SCALE GENOMIC DNA]</scope>
    <source>
        <strain evidence="4">JCM 18014</strain>
    </source>
</reference>
<comment type="caution">
    <text evidence="3">The sequence shown here is derived from an EMBL/GenBank/DDBJ whole genome shotgun (WGS) entry which is preliminary data.</text>
</comment>
<feature type="domain" description="MobA-like NTP transferase" evidence="2">
    <location>
        <begin position="8"/>
        <end position="161"/>
    </location>
</feature>
<organism evidence="3 4">
    <name type="scientific">Erythrobacter westpacificensis</name>
    <dbReference type="NCBI Taxonomy" id="1055231"/>
    <lineage>
        <taxon>Bacteria</taxon>
        <taxon>Pseudomonadati</taxon>
        <taxon>Pseudomonadota</taxon>
        <taxon>Alphaproteobacteria</taxon>
        <taxon>Sphingomonadales</taxon>
        <taxon>Erythrobacteraceae</taxon>
        <taxon>Erythrobacter/Porphyrobacter group</taxon>
        <taxon>Erythrobacter</taxon>
    </lineage>
</organism>
<keyword evidence="4" id="KW-1185">Reference proteome</keyword>
<keyword evidence="1" id="KW-0460">Magnesium</keyword>
<sequence>MAEMPLVAVLAAGQARRFGGGKLDADCAGKPLGRWALDAVAEAGLRPGLIVVGSTSPVFANDATDWTLVVNPDANDGLGTSVRLAVGKALFAGRDLLILLADMPLVTAGHLKALIDCETSAATRYPDGATGVPVCLRGFDVERVYDGLGERRGAASIIRDLDGLTAMDAEPDVLLDVDTSEQLERVAAKLRG</sequence>
<dbReference type="Proteomes" id="UP001500518">
    <property type="component" value="Unassembled WGS sequence"/>
</dbReference>
<evidence type="ECO:0000313" key="3">
    <source>
        <dbReference type="EMBL" id="GAA5053150.1"/>
    </source>
</evidence>
<dbReference type="EMBL" id="BAABHV010000009">
    <property type="protein sequence ID" value="GAA5053150.1"/>
    <property type="molecule type" value="Genomic_DNA"/>
</dbReference>
<dbReference type="RefSeq" id="WP_346032461.1">
    <property type="nucleotide sequence ID" value="NZ_BAABHV010000009.1"/>
</dbReference>
<dbReference type="InterPro" id="IPR029044">
    <property type="entry name" value="Nucleotide-diphossugar_trans"/>
</dbReference>
<dbReference type="InterPro" id="IPR025877">
    <property type="entry name" value="MobA-like_NTP_Trfase"/>
</dbReference>
<dbReference type="Pfam" id="PF12804">
    <property type="entry name" value="NTP_transf_3"/>
    <property type="match status" value="1"/>
</dbReference>
<name>A0ABP9KBC1_9SPHN</name>
<protein>
    <recommendedName>
        <fullName evidence="2">MobA-like NTP transferase domain-containing protein</fullName>
    </recommendedName>
</protein>
<dbReference type="SUPFAM" id="SSF53448">
    <property type="entry name" value="Nucleotide-diphospho-sugar transferases"/>
    <property type="match status" value="1"/>
</dbReference>
<dbReference type="PANTHER" id="PTHR43777">
    <property type="entry name" value="MOLYBDENUM COFACTOR CYTIDYLYLTRANSFERASE"/>
    <property type="match status" value="1"/>
</dbReference>
<evidence type="ECO:0000256" key="1">
    <source>
        <dbReference type="ARBA" id="ARBA00022842"/>
    </source>
</evidence>
<gene>
    <name evidence="3" type="ORF">GCM10023208_14770</name>
</gene>
<accession>A0ABP9KBC1</accession>
<proteinExistence type="predicted"/>
<dbReference type="PANTHER" id="PTHR43777:SF1">
    <property type="entry name" value="MOLYBDENUM COFACTOR CYTIDYLYLTRANSFERASE"/>
    <property type="match status" value="1"/>
</dbReference>
<dbReference type="Gene3D" id="3.90.550.10">
    <property type="entry name" value="Spore Coat Polysaccharide Biosynthesis Protein SpsA, Chain A"/>
    <property type="match status" value="1"/>
</dbReference>